<dbReference type="SUPFAM" id="SSF82199">
    <property type="entry name" value="SET domain"/>
    <property type="match status" value="1"/>
</dbReference>
<dbReference type="GeneID" id="42001469"/>
<evidence type="ECO:0000256" key="5">
    <source>
        <dbReference type="ARBA" id="ARBA00022679"/>
    </source>
</evidence>
<organism evidence="12 13">
    <name type="scientific">Synchytrium microbalum</name>
    <dbReference type="NCBI Taxonomy" id="1806994"/>
    <lineage>
        <taxon>Eukaryota</taxon>
        <taxon>Fungi</taxon>
        <taxon>Fungi incertae sedis</taxon>
        <taxon>Chytridiomycota</taxon>
        <taxon>Chytridiomycota incertae sedis</taxon>
        <taxon>Chytridiomycetes</taxon>
        <taxon>Synchytriales</taxon>
        <taxon>Synchytriaceae</taxon>
        <taxon>Synchytrium</taxon>
    </lineage>
</organism>
<evidence type="ECO:0000256" key="8">
    <source>
        <dbReference type="SAM" id="MobiDB-lite"/>
    </source>
</evidence>
<dbReference type="Pfam" id="PF00856">
    <property type="entry name" value="SET"/>
    <property type="match status" value="1"/>
</dbReference>
<keyword evidence="3" id="KW-0158">Chromosome</keyword>
<dbReference type="InterPro" id="IPR001214">
    <property type="entry name" value="SET_dom"/>
</dbReference>
<evidence type="ECO:0000256" key="1">
    <source>
        <dbReference type="ARBA" id="ARBA00004123"/>
    </source>
</evidence>
<evidence type="ECO:0000313" key="12">
    <source>
        <dbReference type="EMBL" id="TPX38181.1"/>
    </source>
</evidence>
<gene>
    <name evidence="12" type="primary">SMI242</name>
    <name evidence="12" type="ORF">SmJEL517_g00242</name>
</gene>
<dbReference type="InterPro" id="IPR050777">
    <property type="entry name" value="SET2_Histone-Lys_MeTrsfase"/>
</dbReference>
<dbReference type="InterPro" id="IPR006560">
    <property type="entry name" value="AWS_dom"/>
</dbReference>
<feature type="compositionally biased region" description="Acidic residues" evidence="8">
    <location>
        <begin position="292"/>
        <end position="302"/>
    </location>
</feature>
<feature type="region of interest" description="Disordered" evidence="8">
    <location>
        <begin position="442"/>
        <end position="461"/>
    </location>
</feature>
<keyword evidence="4 12" id="KW-0489">Methyltransferase</keyword>
<evidence type="ECO:0000256" key="4">
    <source>
        <dbReference type="ARBA" id="ARBA00022603"/>
    </source>
</evidence>
<accession>A0A507CFA5</accession>
<dbReference type="PROSITE" id="PS50280">
    <property type="entry name" value="SET"/>
    <property type="match status" value="1"/>
</dbReference>
<keyword evidence="7" id="KW-0539">Nucleus</keyword>
<feature type="domain" description="AWS" evidence="11">
    <location>
        <begin position="530"/>
        <end position="581"/>
    </location>
</feature>
<feature type="region of interest" description="Disordered" evidence="8">
    <location>
        <begin position="406"/>
        <end position="436"/>
    </location>
</feature>
<evidence type="ECO:0000256" key="2">
    <source>
        <dbReference type="ARBA" id="ARBA00004286"/>
    </source>
</evidence>
<feature type="compositionally biased region" description="Polar residues" evidence="8">
    <location>
        <begin position="447"/>
        <end position="457"/>
    </location>
</feature>
<feature type="region of interest" description="Disordered" evidence="8">
    <location>
        <begin position="49"/>
        <end position="78"/>
    </location>
</feature>
<feature type="region of interest" description="Disordered" evidence="8">
    <location>
        <begin position="290"/>
        <end position="311"/>
    </location>
</feature>
<keyword evidence="5 12" id="KW-0808">Transferase</keyword>
<keyword evidence="6" id="KW-0949">S-adenosyl-L-methionine</keyword>
<dbReference type="Pfam" id="PF17907">
    <property type="entry name" value="AWS"/>
    <property type="match status" value="1"/>
</dbReference>
<dbReference type="GO" id="GO:0032259">
    <property type="term" value="P:methylation"/>
    <property type="evidence" value="ECO:0007669"/>
    <property type="project" value="UniProtKB-KW"/>
</dbReference>
<name>A0A507CFA5_9FUNG</name>
<dbReference type="Proteomes" id="UP000319731">
    <property type="component" value="Unassembled WGS sequence"/>
</dbReference>
<dbReference type="OrthoDB" id="422362at2759"/>
<proteinExistence type="predicted"/>
<dbReference type="Gene3D" id="2.170.270.10">
    <property type="entry name" value="SET domain"/>
    <property type="match status" value="1"/>
</dbReference>
<comment type="subcellular location">
    <subcellularLocation>
        <location evidence="2">Chromosome</location>
    </subcellularLocation>
    <subcellularLocation>
        <location evidence="1">Nucleus</location>
    </subcellularLocation>
</comment>
<reference evidence="12 13" key="1">
    <citation type="journal article" date="2019" name="Sci. Rep.">
        <title>Comparative genomics of chytrid fungi reveal insights into the obligate biotrophic and pathogenic lifestyle of Synchytrium endobioticum.</title>
        <authorList>
            <person name="van de Vossenberg B.T.L.H."/>
            <person name="Warris S."/>
            <person name="Nguyen H.D.T."/>
            <person name="van Gent-Pelzer M.P.E."/>
            <person name="Joly D.L."/>
            <person name="van de Geest H.C."/>
            <person name="Bonants P.J.M."/>
            <person name="Smith D.S."/>
            <person name="Levesque C.A."/>
            <person name="van der Lee T.A.J."/>
        </authorList>
    </citation>
    <scope>NUCLEOTIDE SEQUENCE [LARGE SCALE GENOMIC DNA]</scope>
    <source>
        <strain evidence="12 13">JEL517</strain>
    </source>
</reference>
<evidence type="ECO:0000256" key="6">
    <source>
        <dbReference type="ARBA" id="ARBA00022691"/>
    </source>
</evidence>
<evidence type="ECO:0000256" key="3">
    <source>
        <dbReference type="ARBA" id="ARBA00022454"/>
    </source>
</evidence>
<dbReference type="InterPro" id="IPR003616">
    <property type="entry name" value="Post-SET_dom"/>
</dbReference>
<dbReference type="PROSITE" id="PS51215">
    <property type="entry name" value="AWS"/>
    <property type="match status" value="1"/>
</dbReference>
<evidence type="ECO:0000313" key="13">
    <source>
        <dbReference type="Proteomes" id="UP000319731"/>
    </source>
</evidence>
<dbReference type="GO" id="GO:0042054">
    <property type="term" value="F:histone methyltransferase activity"/>
    <property type="evidence" value="ECO:0007669"/>
    <property type="project" value="InterPro"/>
</dbReference>
<dbReference type="PANTHER" id="PTHR22884">
    <property type="entry name" value="SET DOMAIN PROTEINS"/>
    <property type="match status" value="1"/>
</dbReference>
<dbReference type="SMART" id="SM00570">
    <property type="entry name" value="AWS"/>
    <property type="match status" value="1"/>
</dbReference>
<evidence type="ECO:0000259" key="9">
    <source>
        <dbReference type="PROSITE" id="PS50280"/>
    </source>
</evidence>
<feature type="domain" description="Post-SET" evidence="10">
    <location>
        <begin position="708"/>
        <end position="724"/>
    </location>
</feature>
<feature type="domain" description="SET" evidence="9">
    <location>
        <begin position="584"/>
        <end position="700"/>
    </location>
</feature>
<evidence type="ECO:0000259" key="10">
    <source>
        <dbReference type="PROSITE" id="PS50868"/>
    </source>
</evidence>
<dbReference type="EMBL" id="QEAO01000001">
    <property type="protein sequence ID" value="TPX38181.1"/>
    <property type="molecule type" value="Genomic_DNA"/>
</dbReference>
<dbReference type="GO" id="GO:0005694">
    <property type="term" value="C:chromosome"/>
    <property type="evidence" value="ECO:0007669"/>
    <property type="project" value="UniProtKB-SubCell"/>
</dbReference>
<sequence>MLTLQNTVHEPIDCTIAEEEGDIPAIIRSPKTKPISRARRIIIPVSYKPALDDDNESNSRTTPSATPMDVDSPSPATSISPYIEQQQQRPYTTLPPPHKIFPKSHAMRWHKVKKPAPALKQALQFLTSSPPVFDAPVNQGWELGADSLEYAVKFRVFERNTRDEFCSTIGAPPKAFRKIIIQQREESASPELVEEPYELNLAEKQQLLRRLGPLPALNPFTAYYSVAGYSPDELMVFAQKYKLEREAEDFEERARRRRKPKHDPKAIHLAYNEFMRQRAERLGDAYTPTVAVDEESAASDSDESPRKKAKIDDEAEVGGIKYVEFKPYKELEAEWERDDLDNVKRLKDRKEYLVAGLYSAYYKGKAAQAAAQAILDAVVVIEDPNEMKDEAPVEIVVEGGGVVKEGRQGKRRSSRFATAQSSPAKEEEDDTAKMQGDAQPELVADNGSASSGSPNNKTVKKFQFPMPRNFGITLMNTEKEFQIPLDIMMYVDAKGGSKLAKKAPARREGPTGFYKLQRNQFVDRKAKKAAEPAVCRCEVPEDEDTPACGENCLNRCMFIECDPESCPCGDKCTNQNFQRRNFVKKLKVAWTGGRGHGLQTMQDIGRNQLVLEYCGEIISAKTYNDRMENDYADSTNYYILAYGDGEVVDAALKGTDARFVNHSCDPNCRIEKWSVGGEFCIGLFADEDIEPGTELTYDYRFQPFLPGPMLPCLCGAANCRGFLGNNKKKEEVKEEDNTALGKKNRLAKLKGADMRKKNNNQDRGFWLRKHAREKLAHQSRDIVKWTKWFIEVQHVFLVRNLTSKIRVEKLAETVGIPPPPALLGRGRRDVAAIANATQVADEDGIFVVVGGDGGKLTAKNITDEQIRVRAGRRNRSLEDIVDDLIAQRK</sequence>
<dbReference type="SMART" id="SM00317">
    <property type="entry name" value="SET"/>
    <property type="match status" value="1"/>
</dbReference>
<protein>
    <submittedName>
        <fullName evidence="12">Histone-lysine N-methyltransferase</fullName>
    </submittedName>
</protein>
<evidence type="ECO:0000259" key="11">
    <source>
        <dbReference type="PROSITE" id="PS51215"/>
    </source>
</evidence>
<dbReference type="STRING" id="1806994.A0A507CFA5"/>
<dbReference type="InterPro" id="IPR046341">
    <property type="entry name" value="SET_dom_sf"/>
</dbReference>
<dbReference type="PROSITE" id="PS50868">
    <property type="entry name" value="POST_SET"/>
    <property type="match status" value="1"/>
</dbReference>
<comment type="caution">
    <text evidence="12">The sequence shown here is derived from an EMBL/GenBank/DDBJ whole genome shotgun (WGS) entry which is preliminary data.</text>
</comment>
<dbReference type="SMART" id="SM00508">
    <property type="entry name" value="PostSET"/>
    <property type="match status" value="1"/>
</dbReference>
<keyword evidence="13" id="KW-1185">Reference proteome</keyword>
<dbReference type="AlphaFoldDB" id="A0A507CFA5"/>
<evidence type="ECO:0000256" key="7">
    <source>
        <dbReference type="ARBA" id="ARBA00023242"/>
    </source>
</evidence>
<dbReference type="GO" id="GO:0005634">
    <property type="term" value="C:nucleus"/>
    <property type="evidence" value="ECO:0007669"/>
    <property type="project" value="UniProtKB-SubCell"/>
</dbReference>
<dbReference type="RefSeq" id="XP_031027896.1">
    <property type="nucleotide sequence ID" value="XM_031166172.1"/>
</dbReference>